<comment type="caution">
    <text evidence="2">The sequence shown here is derived from an EMBL/GenBank/DDBJ whole genome shotgun (WGS) entry which is preliminary data.</text>
</comment>
<dbReference type="InterPro" id="IPR001810">
    <property type="entry name" value="F-box_dom"/>
</dbReference>
<evidence type="ECO:0000259" key="1">
    <source>
        <dbReference type="PROSITE" id="PS50181"/>
    </source>
</evidence>
<dbReference type="SUPFAM" id="SSF81383">
    <property type="entry name" value="F-box domain"/>
    <property type="match status" value="1"/>
</dbReference>
<accession>A0A3M6U0Y3</accession>
<dbReference type="STRING" id="46731.A0A3M6U0Y3"/>
<dbReference type="AlphaFoldDB" id="A0A3M6U0Y3"/>
<reference evidence="2 3" key="1">
    <citation type="journal article" date="2018" name="Sci. Rep.">
        <title>Comparative analysis of the Pocillopora damicornis genome highlights role of immune system in coral evolution.</title>
        <authorList>
            <person name="Cunning R."/>
            <person name="Bay R.A."/>
            <person name="Gillette P."/>
            <person name="Baker A.C."/>
            <person name="Traylor-Knowles N."/>
        </authorList>
    </citation>
    <scope>NUCLEOTIDE SEQUENCE [LARGE SCALE GENOMIC DNA]</scope>
    <source>
        <strain evidence="2">RSMAS</strain>
        <tissue evidence="2">Whole animal</tissue>
    </source>
</reference>
<gene>
    <name evidence="2" type="ORF">pdam_00012650</name>
</gene>
<dbReference type="Gene3D" id="1.20.1280.50">
    <property type="match status" value="1"/>
</dbReference>
<organism evidence="2 3">
    <name type="scientific">Pocillopora damicornis</name>
    <name type="common">Cauliflower coral</name>
    <name type="synonym">Millepora damicornis</name>
    <dbReference type="NCBI Taxonomy" id="46731"/>
    <lineage>
        <taxon>Eukaryota</taxon>
        <taxon>Metazoa</taxon>
        <taxon>Cnidaria</taxon>
        <taxon>Anthozoa</taxon>
        <taxon>Hexacorallia</taxon>
        <taxon>Scleractinia</taxon>
        <taxon>Astrocoeniina</taxon>
        <taxon>Pocilloporidae</taxon>
        <taxon>Pocillopora</taxon>
    </lineage>
</organism>
<name>A0A3M6U0Y3_POCDA</name>
<dbReference type="EMBL" id="RCHS01002445">
    <property type="protein sequence ID" value="RMX47310.1"/>
    <property type="molecule type" value="Genomic_DNA"/>
</dbReference>
<dbReference type="Pfam" id="PF12937">
    <property type="entry name" value="F-box-like"/>
    <property type="match status" value="1"/>
</dbReference>
<evidence type="ECO:0000313" key="2">
    <source>
        <dbReference type="EMBL" id="RMX47310.1"/>
    </source>
</evidence>
<dbReference type="Proteomes" id="UP000275408">
    <property type="component" value="Unassembled WGS sequence"/>
</dbReference>
<dbReference type="PROSITE" id="PS50181">
    <property type="entry name" value="FBOX"/>
    <property type="match status" value="1"/>
</dbReference>
<keyword evidence="3" id="KW-1185">Reference proteome</keyword>
<evidence type="ECO:0000313" key="3">
    <source>
        <dbReference type="Proteomes" id="UP000275408"/>
    </source>
</evidence>
<dbReference type="OrthoDB" id="3219396at2759"/>
<dbReference type="InterPro" id="IPR036047">
    <property type="entry name" value="F-box-like_dom_sf"/>
</dbReference>
<proteinExistence type="predicted"/>
<dbReference type="SMART" id="SM00256">
    <property type="entry name" value="FBOX"/>
    <property type="match status" value="1"/>
</dbReference>
<sequence length="176" mass="20599">MGTVKVFIEKVGQAPPPSKDFHQLVVNEEEVIWRTWRIAIRRDQRGLPPNQKKVPWEDFDDDALLQGDISRVFGEETLRHVHAIVCGDWLIRLPPRVIVNIASYLDLIDIVHLGAVCKFTRKICASDQLWEKIYLAYCDSVTDEVKTLAKQHGWRKVFFTNKLELRVKLRRIQRIK</sequence>
<feature type="domain" description="F-box" evidence="1">
    <location>
        <begin position="87"/>
        <end position="133"/>
    </location>
</feature>
<protein>
    <recommendedName>
        <fullName evidence="1">F-box domain-containing protein</fullName>
    </recommendedName>
</protein>